<dbReference type="PANTHER" id="PTHR31589">
    <property type="entry name" value="PROTEIN, PUTATIVE (DUF239)-RELATED-RELATED"/>
    <property type="match status" value="1"/>
</dbReference>
<feature type="domain" description="Neprosin PEP catalytic" evidence="1">
    <location>
        <begin position="1"/>
        <end position="241"/>
    </location>
</feature>
<sequence length="242" mass="25856">MQVAAAYAVNGPYHGAYAMLPLWKTHVEPQEASHTYLLVAGTTDRTYVPFPGEDPPDLNNAVWVGVSTDNGGKHYCYNTGCAGFVQTSSKITLGGAFANVSAPGGAQIFLSVSIYKEVGEHQWWVSVMDEVVGYFPHFIFPHFFYESLHNEMGGRVLNTWPQGRHTTTQMGSGVLPAASDPNKSPAAAYLAVAANGADTKDMPVKYLITAPKCYNAAVLGENMDVPGYDIAYGGPGGSGCDH</sequence>
<organism evidence="2 3">
    <name type="scientific">Digitaria exilis</name>
    <dbReference type="NCBI Taxonomy" id="1010633"/>
    <lineage>
        <taxon>Eukaryota</taxon>
        <taxon>Viridiplantae</taxon>
        <taxon>Streptophyta</taxon>
        <taxon>Embryophyta</taxon>
        <taxon>Tracheophyta</taxon>
        <taxon>Spermatophyta</taxon>
        <taxon>Magnoliopsida</taxon>
        <taxon>Liliopsida</taxon>
        <taxon>Poales</taxon>
        <taxon>Poaceae</taxon>
        <taxon>PACMAD clade</taxon>
        <taxon>Panicoideae</taxon>
        <taxon>Panicodae</taxon>
        <taxon>Paniceae</taxon>
        <taxon>Anthephorinae</taxon>
        <taxon>Digitaria</taxon>
    </lineage>
</organism>
<proteinExistence type="predicted"/>
<dbReference type="Pfam" id="PF03080">
    <property type="entry name" value="Neprosin"/>
    <property type="match status" value="1"/>
</dbReference>
<reference evidence="2" key="1">
    <citation type="submission" date="2020-07" db="EMBL/GenBank/DDBJ databases">
        <title>Genome sequence and genetic diversity analysis of an under-domesticated orphan crop, white fonio (Digitaria exilis).</title>
        <authorList>
            <person name="Bennetzen J.L."/>
            <person name="Chen S."/>
            <person name="Ma X."/>
            <person name="Wang X."/>
            <person name="Yssel A.E.J."/>
            <person name="Chaluvadi S.R."/>
            <person name="Johnson M."/>
            <person name="Gangashetty P."/>
            <person name="Hamidou F."/>
            <person name="Sanogo M.D."/>
            <person name="Zwaenepoel A."/>
            <person name="Wallace J."/>
            <person name="Van De Peer Y."/>
            <person name="Van Deynze A."/>
        </authorList>
    </citation>
    <scope>NUCLEOTIDE SEQUENCE</scope>
    <source>
        <tissue evidence="2">Leaves</tissue>
    </source>
</reference>
<evidence type="ECO:0000259" key="1">
    <source>
        <dbReference type="PROSITE" id="PS52045"/>
    </source>
</evidence>
<accession>A0A835G112</accession>
<protein>
    <recommendedName>
        <fullName evidence="1">Neprosin PEP catalytic domain-containing protein</fullName>
    </recommendedName>
</protein>
<dbReference type="EMBL" id="JACEFO010000112">
    <property type="protein sequence ID" value="KAF8780840.1"/>
    <property type="molecule type" value="Genomic_DNA"/>
</dbReference>
<name>A0A835G112_9POAL</name>
<evidence type="ECO:0000313" key="3">
    <source>
        <dbReference type="Proteomes" id="UP000636709"/>
    </source>
</evidence>
<dbReference type="OrthoDB" id="685114at2759"/>
<gene>
    <name evidence="2" type="ORF">HU200_000790</name>
</gene>
<keyword evidence="3" id="KW-1185">Reference proteome</keyword>
<evidence type="ECO:0000313" key="2">
    <source>
        <dbReference type="EMBL" id="KAF8780840.1"/>
    </source>
</evidence>
<dbReference type="InterPro" id="IPR053168">
    <property type="entry name" value="Glutamic_endopeptidase"/>
</dbReference>
<dbReference type="InterPro" id="IPR004314">
    <property type="entry name" value="Neprosin"/>
</dbReference>
<dbReference type="AlphaFoldDB" id="A0A835G112"/>
<dbReference type="PROSITE" id="PS52045">
    <property type="entry name" value="NEPROSIN_PEP_CD"/>
    <property type="match status" value="1"/>
</dbReference>
<comment type="caution">
    <text evidence="2">The sequence shown here is derived from an EMBL/GenBank/DDBJ whole genome shotgun (WGS) entry which is preliminary data.</text>
</comment>
<dbReference type="Proteomes" id="UP000636709">
    <property type="component" value="Unassembled WGS sequence"/>
</dbReference>
<dbReference type="PANTHER" id="PTHR31589:SF255">
    <property type="entry name" value="NEPROSIN DOMAIN-CONTAINING PROTEIN"/>
    <property type="match status" value="1"/>
</dbReference>